<dbReference type="PATRIC" id="fig|742817.3.peg.2710"/>
<dbReference type="Pfam" id="PF04298">
    <property type="entry name" value="Zn_peptidase_2"/>
    <property type="match status" value="1"/>
</dbReference>
<keyword evidence="1" id="KW-1133">Transmembrane helix</keyword>
<dbReference type="Proteomes" id="UP000004892">
    <property type="component" value="Unassembled WGS sequence"/>
</dbReference>
<feature type="transmembrane region" description="Helical" evidence="1">
    <location>
        <begin position="125"/>
        <end position="148"/>
    </location>
</feature>
<dbReference type="EMBL" id="ADMC01000027">
    <property type="protein sequence ID" value="EHP45945.1"/>
    <property type="molecule type" value="Genomic_DNA"/>
</dbReference>
<evidence type="ECO:0000313" key="2">
    <source>
        <dbReference type="EMBL" id="EHP45945.1"/>
    </source>
</evidence>
<name>H1DJU5_9BACT</name>
<reference evidence="2 3" key="1">
    <citation type="submission" date="2012-01" db="EMBL/GenBank/DDBJ databases">
        <title>The Genome Sequence of Odoribacter laneus YIT 12061.</title>
        <authorList>
            <consortium name="The Broad Institute Genome Sequencing Platform"/>
            <person name="Earl A."/>
            <person name="Ward D."/>
            <person name="Feldgarden M."/>
            <person name="Gevers D."/>
            <person name="Morotomi M."/>
            <person name="Young S.K."/>
            <person name="Zeng Q."/>
            <person name="Gargeya S."/>
            <person name="Fitzgerald M."/>
            <person name="Haas B."/>
            <person name="Abouelleil A."/>
            <person name="Alvarado L."/>
            <person name="Arachchi H.M."/>
            <person name="Berlin A."/>
            <person name="Chapman S.B."/>
            <person name="Gearin G."/>
            <person name="Goldberg J."/>
            <person name="Griggs A."/>
            <person name="Gujja S."/>
            <person name="Hansen M."/>
            <person name="Heiman D."/>
            <person name="Howarth C."/>
            <person name="Larimer J."/>
            <person name="Lui A."/>
            <person name="MacDonald P.J.P."/>
            <person name="McCowen C."/>
            <person name="Montmayeur A."/>
            <person name="Murphy C."/>
            <person name="Neiman D."/>
            <person name="Pearson M."/>
            <person name="Priest M."/>
            <person name="Roberts A."/>
            <person name="Saif S."/>
            <person name="Shea T."/>
            <person name="Sisk P."/>
            <person name="Stolte C."/>
            <person name="Sykes S."/>
            <person name="Wortman J."/>
            <person name="Nusbaum C."/>
            <person name="Birren B."/>
        </authorList>
    </citation>
    <scope>NUCLEOTIDE SEQUENCE [LARGE SCALE GENOMIC DNA]</scope>
    <source>
        <strain evidence="2 3">YIT 12061</strain>
    </source>
</reference>
<gene>
    <name evidence="2" type="ORF">HMPREF9449_02531</name>
</gene>
<dbReference type="PANTHER" id="PTHR36434">
    <property type="entry name" value="MEMBRANE PROTEASE YUGP-RELATED"/>
    <property type="match status" value="1"/>
</dbReference>
<comment type="caution">
    <text evidence="2">The sequence shown here is derived from an EMBL/GenBank/DDBJ whole genome shotgun (WGS) entry which is preliminary data.</text>
</comment>
<evidence type="ECO:0000256" key="1">
    <source>
        <dbReference type="SAM" id="Phobius"/>
    </source>
</evidence>
<protein>
    <recommendedName>
        <fullName evidence="4">Zinc metallopeptidase</fullName>
    </recommendedName>
</protein>
<dbReference type="AlphaFoldDB" id="H1DJU5"/>
<dbReference type="GeneID" id="98070067"/>
<dbReference type="eggNOG" id="COG2738">
    <property type="taxonomic scope" value="Bacteria"/>
</dbReference>
<feature type="transmembrane region" description="Helical" evidence="1">
    <location>
        <begin position="154"/>
        <end position="173"/>
    </location>
</feature>
<keyword evidence="3" id="KW-1185">Reference proteome</keyword>
<dbReference type="HOGENOM" id="CLU_084406_0_0_10"/>
<organism evidence="2 3">
    <name type="scientific">Odoribacter laneus YIT 12061</name>
    <dbReference type="NCBI Taxonomy" id="742817"/>
    <lineage>
        <taxon>Bacteria</taxon>
        <taxon>Pseudomonadati</taxon>
        <taxon>Bacteroidota</taxon>
        <taxon>Bacteroidia</taxon>
        <taxon>Bacteroidales</taxon>
        <taxon>Odoribacteraceae</taxon>
        <taxon>Odoribacter</taxon>
    </lineage>
</organism>
<sequence length="235" mass="26198">MEHTTMFAGNMWIWIIFIGFTLISWLISHQLKSRFVKYSKIPTANGMTGRDVVEKMLRDNGISGVKIGSVEGQLTDHYNPVDKTINLSKDVYYGNSIAAAAVAAHECGHAVQHAKAYSMLKLRSALVPVVSFASHWVQWILLAGILLVNTFPQLLLAGIILFAAMTLFSFITLPVEIDASHRALAWLRNSGITTYETQAYAFDALKWAAYTYVIAALSSLATLLYYIMIYLGRRN</sequence>
<keyword evidence="1" id="KW-0812">Transmembrane</keyword>
<evidence type="ECO:0000313" key="3">
    <source>
        <dbReference type="Proteomes" id="UP000004892"/>
    </source>
</evidence>
<feature type="transmembrane region" description="Helical" evidence="1">
    <location>
        <begin position="6"/>
        <end position="27"/>
    </location>
</feature>
<accession>H1DJU5</accession>
<dbReference type="PANTHER" id="PTHR36434:SF1">
    <property type="entry name" value="MEMBRANE PROTEASE YUGP-RELATED"/>
    <property type="match status" value="1"/>
</dbReference>
<evidence type="ECO:0008006" key="4">
    <source>
        <dbReference type="Google" id="ProtNLM"/>
    </source>
</evidence>
<keyword evidence="1" id="KW-0472">Membrane</keyword>
<proteinExistence type="predicted"/>
<feature type="transmembrane region" description="Helical" evidence="1">
    <location>
        <begin position="209"/>
        <end position="231"/>
    </location>
</feature>
<dbReference type="InterPro" id="IPR007395">
    <property type="entry name" value="Zn_peptidase_2"/>
</dbReference>
<dbReference type="RefSeq" id="WP_009137676.1">
    <property type="nucleotide sequence ID" value="NZ_JH594597.1"/>
</dbReference>